<evidence type="ECO:0000313" key="2">
    <source>
        <dbReference type="EMBL" id="CAB4165688.1"/>
    </source>
</evidence>
<accession>A0A6J5NZ42</accession>
<dbReference type="EMBL" id="LR796758">
    <property type="protein sequence ID" value="CAB4164072.1"/>
    <property type="molecule type" value="Genomic_DNA"/>
</dbReference>
<protein>
    <submittedName>
        <fullName evidence="1">Uncharacterized protein</fullName>
    </submittedName>
</protein>
<sequence>MGRPLKIQQYDAAAAVPLDQGYPNQGSLTAPVGPTVAGLSATQFLGVVGGGSTTATTTTFPRIVVEVNITLASGSAAGTHAGYIIRQKGAHKYLVADTTSLSALVVGNAYIITTVGDTNWAASGAPNAAAGTTFTATVANADTGTGRANLIGTCILSDAASPTNGNMSIAWMQNDSSELYLSKLTNKFMLDWTGGSDSYAAADVINDVRYVANFFTDEGTVIKSGTTGAANVAGQQNLVSPVIIQNVTS</sequence>
<name>A0A6J5NZ42_9CAUD</name>
<organism evidence="1">
    <name type="scientific">uncultured Caudovirales phage</name>
    <dbReference type="NCBI Taxonomy" id="2100421"/>
    <lineage>
        <taxon>Viruses</taxon>
        <taxon>Duplodnaviria</taxon>
        <taxon>Heunggongvirae</taxon>
        <taxon>Uroviricota</taxon>
        <taxon>Caudoviricetes</taxon>
        <taxon>Peduoviridae</taxon>
        <taxon>Maltschvirus</taxon>
        <taxon>Maltschvirus maltsch</taxon>
    </lineage>
</organism>
<gene>
    <name evidence="3" type="ORF">UFOVP1146_8</name>
    <name evidence="4" type="ORF">UFOVP1638_137</name>
    <name evidence="1" type="ORF">UFOVP812_341</name>
    <name evidence="2" type="ORF">UFOVP818_224</name>
</gene>
<dbReference type="EMBL" id="LR796776">
    <property type="protein sequence ID" value="CAB4165688.1"/>
    <property type="molecule type" value="Genomic_DNA"/>
</dbReference>
<reference evidence="1" key="1">
    <citation type="submission" date="2020-04" db="EMBL/GenBank/DDBJ databases">
        <authorList>
            <person name="Chiriac C."/>
            <person name="Salcher M."/>
            <person name="Ghai R."/>
            <person name="Kavagutti S V."/>
        </authorList>
    </citation>
    <scope>NUCLEOTIDE SEQUENCE</scope>
</reference>
<dbReference type="EMBL" id="LR797099">
    <property type="protein sequence ID" value="CAB4186620.1"/>
    <property type="molecule type" value="Genomic_DNA"/>
</dbReference>
<evidence type="ECO:0000313" key="1">
    <source>
        <dbReference type="EMBL" id="CAB4164072.1"/>
    </source>
</evidence>
<evidence type="ECO:0000313" key="3">
    <source>
        <dbReference type="EMBL" id="CAB4186620.1"/>
    </source>
</evidence>
<evidence type="ECO:0000313" key="4">
    <source>
        <dbReference type="EMBL" id="CAB4221058.1"/>
    </source>
</evidence>
<proteinExistence type="predicted"/>
<dbReference type="EMBL" id="LR797502">
    <property type="protein sequence ID" value="CAB4221058.1"/>
    <property type="molecule type" value="Genomic_DNA"/>
</dbReference>